<dbReference type="InterPro" id="IPR050126">
    <property type="entry name" value="Ap4A_hydrolase"/>
</dbReference>
<dbReference type="PANTHER" id="PTHR42850:SF11">
    <property type="entry name" value="BIS(5'-NUCLEOSYL)-TETRAPHOSPHATASE [SYMMETRICAL]"/>
    <property type="match status" value="1"/>
</dbReference>
<reference evidence="2" key="1">
    <citation type="submission" date="2017-01" db="EMBL/GenBank/DDBJ databases">
        <title>Complete Genome Sequence of two Novel Multi-drug resistant Klebsiella pneumoniae Phage vB_Kpn_IME260.</title>
        <authorList>
            <person name="Xing S."/>
            <person name="Pan X."/>
            <person name="Sun Q."/>
            <person name="Pei G."/>
            <person name="Mi Z."/>
            <person name="An X."/>
            <person name="Tong Y."/>
        </authorList>
    </citation>
    <scope>NUCLEOTIDE SEQUENCE [LARGE SCALE GENOMIC DNA]</scope>
</reference>
<dbReference type="Proteomes" id="UP000225617">
    <property type="component" value="Segment"/>
</dbReference>
<dbReference type="GO" id="GO:0016791">
    <property type="term" value="F:phosphatase activity"/>
    <property type="evidence" value="ECO:0007669"/>
    <property type="project" value="TreeGrafter"/>
</dbReference>
<protein>
    <submittedName>
        <fullName evidence="2">Serine/threonine protein phosphatase</fullName>
    </submittedName>
</protein>
<dbReference type="InterPro" id="IPR029052">
    <property type="entry name" value="Metallo-depent_PP-like"/>
</dbReference>
<dbReference type="OrthoDB" id="22132at10239"/>
<keyword evidence="3" id="KW-1185">Reference proteome</keyword>
<dbReference type="GO" id="GO:0110154">
    <property type="term" value="P:RNA decapping"/>
    <property type="evidence" value="ECO:0007669"/>
    <property type="project" value="TreeGrafter"/>
</dbReference>
<dbReference type="InterPro" id="IPR004843">
    <property type="entry name" value="Calcineurin-like_PHP"/>
</dbReference>
<evidence type="ECO:0000313" key="2">
    <source>
        <dbReference type="EMBL" id="APT41077.1"/>
    </source>
</evidence>
<sequence>MNVHETVTVPDNANIFFIGDIHGEYDMMMDALKLAGYEEGRDYVFCVGDLIDRGPKNLQVLAKFLYNPKFRSVRGNHDEFMIQDDYANWMYNGGSWTITEGFDTDTLKGIAEDMDSKMPYMMTVEHRGKRYGVVHAGIPLRYQAQGMGVTVPVWDDIVHEHESTPDLRRLGVLLWDRDVIQEVGFNLYRSGEKHPYFDRYSSFSKECAVDVPEIVGVDYTFHGHTGVPFPIRWKNRVYLDTGGTFNGRMTVASPVLGQLYTFTTNRDDPCGSADII</sequence>
<dbReference type="KEGG" id="vg:40073041"/>
<dbReference type="RefSeq" id="YP_009597410.1">
    <property type="nucleotide sequence ID" value="NC_041899.1"/>
</dbReference>
<evidence type="ECO:0000313" key="3">
    <source>
        <dbReference type="Proteomes" id="UP000225617"/>
    </source>
</evidence>
<organism evidence="2 3">
    <name type="scientific">Klebsiella phage vB_Kpn_IME260</name>
    <dbReference type="NCBI Taxonomy" id="1912318"/>
    <lineage>
        <taxon>Viruses</taxon>
        <taxon>Duplodnaviria</taxon>
        <taxon>Heunggongvirae</taxon>
        <taxon>Uroviricota</taxon>
        <taxon>Caudoviricetes</taxon>
        <taxon>Demerecviridae</taxon>
        <taxon>Sugarlandvirus</taxon>
        <taxon>Sugarlandvirus IME260</taxon>
    </lineage>
</organism>
<dbReference type="Pfam" id="PF00149">
    <property type="entry name" value="Metallophos"/>
    <property type="match status" value="1"/>
</dbReference>
<dbReference type="PANTHER" id="PTHR42850">
    <property type="entry name" value="METALLOPHOSPHOESTERASE"/>
    <property type="match status" value="1"/>
</dbReference>
<dbReference type="GeneID" id="40073041"/>
<evidence type="ECO:0000259" key="1">
    <source>
        <dbReference type="Pfam" id="PF00149"/>
    </source>
</evidence>
<dbReference type="SUPFAM" id="SSF56300">
    <property type="entry name" value="Metallo-dependent phosphatases"/>
    <property type="match status" value="1"/>
</dbReference>
<proteinExistence type="predicted"/>
<feature type="domain" description="Calcineurin-like phosphoesterase" evidence="1">
    <location>
        <begin position="14"/>
        <end position="227"/>
    </location>
</feature>
<name>A0A1L6Z4Z7_9CAUD</name>
<dbReference type="Gene3D" id="3.60.21.10">
    <property type="match status" value="1"/>
</dbReference>
<dbReference type="EMBL" id="KX845404">
    <property type="protein sequence ID" value="APT41077.1"/>
    <property type="molecule type" value="Genomic_DNA"/>
</dbReference>
<accession>A0A1L6Z4Z7</accession>
<dbReference type="GO" id="GO:0008803">
    <property type="term" value="F:bis(5'-nucleosyl)-tetraphosphatase (symmetrical) activity"/>
    <property type="evidence" value="ECO:0007669"/>
    <property type="project" value="TreeGrafter"/>
</dbReference>